<dbReference type="EMBL" id="JAAWWB010000037">
    <property type="protein sequence ID" value="KAG6738965.1"/>
    <property type="molecule type" value="Genomic_DNA"/>
</dbReference>
<proteinExistence type="predicted"/>
<keyword evidence="2" id="KW-1185">Reference proteome</keyword>
<comment type="caution">
    <text evidence="1">The sequence shown here is derived from an EMBL/GenBank/DDBJ whole genome shotgun (WGS) entry which is preliminary data.</text>
</comment>
<evidence type="ECO:0000313" key="1">
    <source>
        <dbReference type="EMBL" id="KAG6738965.1"/>
    </source>
</evidence>
<dbReference type="OrthoDB" id="691528at2759"/>
<reference evidence="1" key="1">
    <citation type="journal article" date="2020" name="bioRxiv">
        <title>Hybrid origin of Populus tomentosa Carr. identified through genome sequencing and phylogenomic analysis.</title>
        <authorList>
            <person name="An X."/>
            <person name="Gao K."/>
            <person name="Chen Z."/>
            <person name="Li J."/>
            <person name="Yang X."/>
            <person name="Yang X."/>
            <person name="Zhou J."/>
            <person name="Guo T."/>
            <person name="Zhao T."/>
            <person name="Huang S."/>
            <person name="Miao D."/>
            <person name="Khan W.U."/>
            <person name="Rao P."/>
            <person name="Ye M."/>
            <person name="Lei B."/>
            <person name="Liao W."/>
            <person name="Wang J."/>
            <person name="Ji L."/>
            <person name="Li Y."/>
            <person name="Guo B."/>
            <person name="Mustafa N.S."/>
            <person name="Li S."/>
            <person name="Yun Q."/>
            <person name="Keller S.R."/>
            <person name="Mao J."/>
            <person name="Zhang R."/>
            <person name="Strauss S.H."/>
        </authorList>
    </citation>
    <scope>NUCLEOTIDE SEQUENCE</scope>
    <source>
        <strain evidence="1">GM15</strain>
        <tissue evidence="1">Leaf</tissue>
    </source>
</reference>
<gene>
    <name evidence="1" type="ORF">POTOM_058600</name>
</gene>
<evidence type="ECO:0008006" key="3">
    <source>
        <dbReference type="Google" id="ProtNLM"/>
    </source>
</evidence>
<dbReference type="AlphaFoldDB" id="A0A8X8C324"/>
<accession>A0A8X8C324</accession>
<organism evidence="1 2">
    <name type="scientific">Populus tomentosa</name>
    <name type="common">Chinese white poplar</name>
    <dbReference type="NCBI Taxonomy" id="118781"/>
    <lineage>
        <taxon>Eukaryota</taxon>
        <taxon>Viridiplantae</taxon>
        <taxon>Streptophyta</taxon>
        <taxon>Embryophyta</taxon>
        <taxon>Tracheophyta</taxon>
        <taxon>Spermatophyta</taxon>
        <taxon>Magnoliopsida</taxon>
        <taxon>eudicotyledons</taxon>
        <taxon>Gunneridae</taxon>
        <taxon>Pentapetalae</taxon>
        <taxon>rosids</taxon>
        <taxon>fabids</taxon>
        <taxon>Malpighiales</taxon>
        <taxon>Salicaceae</taxon>
        <taxon>Saliceae</taxon>
        <taxon>Populus</taxon>
    </lineage>
</organism>
<evidence type="ECO:0000313" key="2">
    <source>
        <dbReference type="Proteomes" id="UP000886885"/>
    </source>
</evidence>
<sequence length="89" mass="9929">MSSTSKAWAVATSIAAVEALKDQGFCRWNYTIRSLYQHAKNQGKSSSLPKKLSSPVSTVVASKVRENQKARQSDESLRQVMYLSCWGPY</sequence>
<dbReference type="PANTHER" id="PTHR33090">
    <property type="entry name" value="DUF3774 DOMAIN PROTEIN-RELATED"/>
    <property type="match status" value="1"/>
</dbReference>
<protein>
    <recommendedName>
        <fullName evidence="3">Wound-responsive family protein</fullName>
    </recommendedName>
</protein>
<dbReference type="Proteomes" id="UP000886885">
    <property type="component" value="Chromosome 19A"/>
</dbReference>
<name>A0A8X8C324_POPTO</name>
<dbReference type="InterPro" id="IPR022251">
    <property type="entry name" value="DUF3774_wound-induced"/>
</dbReference>
<dbReference type="Pfam" id="PF12609">
    <property type="entry name" value="DUF3774"/>
    <property type="match status" value="1"/>
</dbReference>